<dbReference type="GO" id="GO:0051539">
    <property type="term" value="F:4 iron, 4 sulfur cluster binding"/>
    <property type="evidence" value="ECO:0007669"/>
    <property type="project" value="UniProtKB-KW"/>
</dbReference>
<keyword evidence="10" id="KW-1015">Disulfide bond</keyword>
<dbReference type="AlphaFoldDB" id="A0A917ZYG7"/>
<comment type="subcellular location">
    <subcellularLocation>
        <location evidence="2">Cytoplasm</location>
    </subcellularLocation>
</comment>
<dbReference type="Pfam" id="PF02467">
    <property type="entry name" value="Whib"/>
    <property type="match status" value="1"/>
</dbReference>
<keyword evidence="5" id="KW-0479">Metal-binding</keyword>
<evidence type="ECO:0000256" key="6">
    <source>
        <dbReference type="ARBA" id="ARBA00023004"/>
    </source>
</evidence>
<keyword evidence="7" id="KW-0411">Iron-sulfur</keyword>
<evidence type="ECO:0000259" key="13">
    <source>
        <dbReference type="PROSITE" id="PS51674"/>
    </source>
</evidence>
<keyword evidence="6" id="KW-0408">Iron</keyword>
<dbReference type="GO" id="GO:0003677">
    <property type="term" value="F:DNA binding"/>
    <property type="evidence" value="ECO:0007669"/>
    <property type="project" value="UniProtKB-KW"/>
</dbReference>
<evidence type="ECO:0000256" key="11">
    <source>
        <dbReference type="ARBA" id="ARBA00023163"/>
    </source>
</evidence>
<evidence type="ECO:0000256" key="4">
    <source>
        <dbReference type="ARBA" id="ARBA00022485"/>
    </source>
</evidence>
<reference evidence="14" key="1">
    <citation type="journal article" date="2014" name="Int. J. Syst. Evol. Microbiol.">
        <title>Complete genome sequence of Corynebacterium casei LMG S-19264T (=DSM 44701T), isolated from a smear-ripened cheese.</title>
        <authorList>
            <consortium name="US DOE Joint Genome Institute (JGI-PGF)"/>
            <person name="Walter F."/>
            <person name="Albersmeier A."/>
            <person name="Kalinowski J."/>
            <person name="Ruckert C."/>
        </authorList>
    </citation>
    <scope>NUCLEOTIDE SEQUENCE</scope>
    <source>
        <strain evidence="14">CGMCC 4.7201</strain>
    </source>
</reference>
<dbReference type="EMBL" id="BMMS01000039">
    <property type="protein sequence ID" value="GGO98677.1"/>
    <property type="molecule type" value="Genomic_DNA"/>
</dbReference>
<comment type="caution">
    <text evidence="14">The sequence shown here is derived from an EMBL/GenBank/DDBJ whole genome shotgun (WGS) entry which is preliminary data.</text>
</comment>
<evidence type="ECO:0000256" key="5">
    <source>
        <dbReference type="ARBA" id="ARBA00022723"/>
    </source>
</evidence>
<feature type="compositionally biased region" description="Polar residues" evidence="12">
    <location>
        <begin position="1"/>
        <end position="12"/>
    </location>
</feature>
<keyword evidence="11" id="KW-0804">Transcription</keyword>
<accession>A0A917ZYG7</accession>
<name>A0A917ZYG7_9ACTN</name>
<feature type="domain" description="4Fe-4S Wbl-type" evidence="13">
    <location>
        <begin position="29"/>
        <end position="94"/>
    </location>
</feature>
<dbReference type="InterPro" id="IPR003482">
    <property type="entry name" value="Whib"/>
</dbReference>
<reference evidence="14" key="2">
    <citation type="submission" date="2020-09" db="EMBL/GenBank/DDBJ databases">
        <authorList>
            <person name="Sun Q."/>
            <person name="Zhou Y."/>
        </authorList>
    </citation>
    <scope>NUCLEOTIDE SEQUENCE</scope>
    <source>
        <strain evidence="14">CGMCC 4.7201</strain>
    </source>
</reference>
<dbReference type="GO" id="GO:0047134">
    <property type="term" value="F:protein-disulfide reductase [NAD(P)H] activity"/>
    <property type="evidence" value="ECO:0007669"/>
    <property type="project" value="TreeGrafter"/>
</dbReference>
<dbReference type="GO" id="GO:0005737">
    <property type="term" value="C:cytoplasm"/>
    <property type="evidence" value="ECO:0007669"/>
    <property type="project" value="UniProtKB-SubCell"/>
</dbReference>
<evidence type="ECO:0000256" key="10">
    <source>
        <dbReference type="ARBA" id="ARBA00023157"/>
    </source>
</evidence>
<evidence type="ECO:0000256" key="7">
    <source>
        <dbReference type="ARBA" id="ARBA00023014"/>
    </source>
</evidence>
<keyword evidence="15" id="KW-1185">Reference proteome</keyword>
<evidence type="ECO:0000313" key="14">
    <source>
        <dbReference type="EMBL" id="GGO98677.1"/>
    </source>
</evidence>
<dbReference type="PANTHER" id="PTHR38839">
    <property type="entry name" value="TRANSCRIPTIONAL REGULATOR WHID-RELATED"/>
    <property type="match status" value="1"/>
</dbReference>
<evidence type="ECO:0000256" key="9">
    <source>
        <dbReference type="ARBA" id="ARBA00023125"/>
    </source>
</evidence>
<dbReference type="InterPro" id="IPR034768">
    <property type="entry name" value="4FE4S_WBL"/>
</dbReference>
<dbReference type="Proteomes" id="UP000641932">
    <property type="component" value="Unassembled WGS sequence"/>
</dbReference>
<sequence length="176" mass="19701">MSRTGSPNTSALQEADPRVPFPRSQPPTSCQDKPDLFAHEHGDNGPEAHKRIEQARTLCAACPLAKHCLKWALANPSLVPTGIWAGTTARQRTVLRRRLVDRLGKNWVAVVAETDRNRRERATAARHTPLTVRDARLVRLDRELNGPMPRIRLPLTHEQQEHNRARLTAGLTGKTV</sequence>
<evidence type="ECO:0000256" key="3">
    <source>
        <dbReference type="ARBA" id="ARBA00006597"/>
    </source>
</evidence>
<comment type="similarity">
    <text evidence="3">Belongs to the WhiB family.</text>
</comment>
<comment type="cofactor">
    <cofactor evidence="1">
        <name>[4Fe-4S] cluster</name>
        <dbReference type="ChEBI" id="CHEBI:49883"/>
    </cofactor>
</comment>
<evidence type="ECO:0000256" key="2">
    <source>
        <dbReference type="ARBA" id="ARBA00004496"/>
    </source>
</evidence>
<organism evidence="14 15">
    <name type="scientific">Wenjunlia tyrosinilytica</name>
    <dbReference type="NCBI Taxonomy" id="1544741"/>
    <lineage>
        <taxon>Bacteria</taxon>
        <taxon>Bacillati</taxon>
        <taxon>Actinomycetota</taxon>
        <taxon>Actinomycetes</taxon>
        <taxon>Kitasatosporales</taxon>
        <taxon>Streptomycetaceae</taxon>
        <taxon>Wenjunlia</taxon>
    </lineage>
</organism>
<evidence type="ECO:0000256" key="12">
    <source>
        <dbReference type="SAM" id="MobiDB-lite"/>
    </source>
</evidence>
<dbReference type="GO" id="GO:0045892">
    <property type="term" value="P:negative regulation of DNA-templated transcription"/>
    <property type="evidence" value="ECO:0007669"/>
    <property type="project" value="TreeGrafter"/>
</dbReference>
<dbReference type="PROSITE" id="PS51674">
    <property type="entry name" value="4FE4S_WBL"/>
    <property type="match status" value="1"/>
</dbReference>
<evidence type="ECO:0000313" key="15">
    <source>
        <dbReference type="Proteomes" id="UP000641932"/>
    </source>
</evidence>
<protein>
    <recommendedName>
        <fullName evidence="13">4Fe-4S Wbl-type domain-containing protein</fullName>
    </recommendedName>
</protein>
<keyword evidence="4" id="KW-0004">4Fe-4S</keyword>
<gene>
    <name evidence="14" type="ORF">GCM10012280_63370</name>
</gene>
<dbReference type="GO" id="GO:0045454">
    <property type="term" value="P:cell redox homeostasis"/>
    <property type="evidence" value="ECO:0007669"/>
    <property type="project" value="TreeGrafter"/>
</dbReference>
<keyword evidence="9" id="KW-0238">DNA-binding</keyword>
<proteinExistence type="inferred from homology"/>
<dbReference type="GO" id="GO:0046872">
    <property type="term" value="F:metal ion binding"/>
    <property type="evidence" value="ECO:0007669"/>
    <property type="project" value="UniProtKB-KW"/>
</dbReference>
<feature type="region of interest" description="Disordered" evidence="12">
    <location>
        <begin position="1"/>
        <end position="46"/>
    </location>
</feature>
<keyword evidence="8" id="KW-0805">Transcription regulation</keyword>
<feature type="compositionally biased region" description="Basic and acidic residues" evidence="12">
    <location>
        <begin position="32"/>
        <end position="46"/>
    </location>
</feature>
<evidence type="ECO:0000256" key="8">
    <source>
        <dbReference type="ARBA" id="ARBA00023015"/>
    </source>
</evidence>
<dbReference type="RefSeq" id="WP_189135281.1">
    <property type="nucleotide sequence ID" value="NZ_BMMS01000039.1"/>
</dbReference>
<evidence type="ECO:0000256" key="1">
    <source>
        <dbReference type="ARBA" id="ARBA00001966"/>
    </source>
</evidence>